<dbReference type="SUPFAM" id="SSF102114">
    <property type="entry name" value="Radical SAM enzymes"/>
    <property type="match status" value="1"/>
</dbReference>
<dbReference type="PANTHER" id="PTHR43583:SF2">
    <property type="entry name" value="THIAZOLE BIOSYNTHESIS PROTEIN"/>
    <property type="match status" value="1"/>
</dbReference>
<evidence type="ECO:0000259" key="8">
    <source>
        <dbReference type="PROSITE" id="PS51918"/>
    </source>
</evidence>
<dbReference type="SFLD" id="SFLDS00029">
    <property type="entry name" value="Radical_SAM"/>
    <property type="match status" value="1"/>
</dbReference>
<dbReference type="EMBL" id="CP026538">
    <property type="protein sequence ID" value="QAZ66709.1"/>
    <property type="molecule type" value="Genomic_DNA"/>
</dbReference>
<reference evidence="9 10" key="1">
    <citation type="submission" date="2018-02" db="EMBL/GenBank/DDBJ databases">
        <title>Genome sequence of Desulfovibrio carbinolicus DSM 3852.</title>
        <authorList>
            <person name="Wilbanks E."/>
            <person name="Skennerton C.T."/>
            <person name="Orphan V.J."/>
        </authorList>
    </citation>
    <scope>NUCLEOTIDE SEQUENCE [LARGE SCALE GENOMIC DNA]</scope>
    <source>
        <strain evidence="9 10">DSM 3852</strain>
    </source>
</reference>
<accession>A0A4P6HZ97</accession>
<dbReference type="Proteomes" id="UP000293296">
    <property type="component" value="Chromosome"/>
</dbReference>
<evidence type="ECO:0000256" key="3">
    <source>
        <dbReference type="ARBA" id="ARBA00022691"/>
    </source>
</evidence>
<dbReference type="InterPro" id="IPR013785">
    <property type="entry name" value="Aldolase_TIM"/>
</dbReference>
<keyword evidence="3" id="KW-0949">S-adenosyl-L-methionine</keyword>
<gene>
    <name evidence="9" type="ORF">C3Y92_05405</name>
</gene>
<dbReference type="GO" id="GO:0046872">
    <property type="term" value="F:metal ion binding"/>
    <property type="evidence" value="ECO:0007669"/>
    <property type="project" value="UniProtKB-KW"/>
</dbReference>
<proteinExistence type="predicted"/>
<dbReference type="KEGG" id="dcb:C3Y92_05405"/>
<dbReference type="InterPro" id="IPR010722">
    <property type="entry name" value="BATS_dom"/>
</dbReference>
<feature type="domain" description="Radical SAM core" evidence="8">
    <location>
        <begin position="80"/>
        <end position="312"/>
    </location>
</feature>
<keyword evidence="5" id="KW-0408">Iron</keyword>
<dbReference type="SMART" id="SM00876">
    <property type="entry name" value="BATS"/>
    <property type="match status" value="1"/>
</dbReference>
<protein>
    <submittedName>
        <fullName evidence="9">[FeFe] hydrogenase H-cluster radical SAM maturase HydG</fullName>
    </submittedName>
</protein>
<dbReference type="Gene3D" id="3.20.20.70">
    <property type="entry name" value="Aldolase class I"/>
    <property type="match status" value="1"/>
</dbReference>
<dbReference type="InterPro" id="IPR058240">
    <property type="entry name" value="rSAM_sf"/>
</dbReference>
<dbReference type="GO" id="GO:0051539">
    <property type="term" value="F:4 iron, 4 sulfur cluster binding"/>
    <property type="evidence" value="ECO:0007669"/>
    <property type="project" value="UniProtKB-KW"/>
</dbReference>
<organism evidence="9 10">
    <name type="scientific">Solidesulfovibrio carbinolicus</name>
    <dbReference type="NCBI Taxonomy" id="296842"/>
    <lineage>
        <taxon>Bacteria</taxon>
        <taxon>Pseudomonadati</taxon>
        <taxon>Thermodesulfobacteriota</taxon>
        <taxon>Desulfovibrionia</taxon>
        <taxon>Desulfovibrionales</taxon>
        <taxon>Desulfovibrionaceae</taxon>
        <taxon>Solidesulfovibrio</taxon>
    </lineage>
</organism>
<evidence type="ECO:0000256" key="1">
    <source>
        <dbReference type="ARBA" id="ARBA00001966"/>
    </source>
</evidence>
<dbReference type="SFLD" id="SFLDF00319">
    <property type="entry name" value="Fe_hydrogenase_maturase_(HydG"/>
    <property type="match status" value="1"/>
</dbReference>
<dbReference type="PROSITE" id="PS51918">
    <property type="entry name" value="RADICAL_SAM"/>
    <property type="match status" value="1"/>
</dbReference>
<keyword evidence="6" id="KW-0411">Iron-sulfur</keyword>
<evidence type="ECO:0000256" key="6">
    <source>
        <dbReference type="ARBA" id="ARBA00023014"/>
    </source>
</evidence>
<evidence type="ECO:0000256" key="5">
    <source>
        <dbReference type="ARBA" id="ARBA00023004"/>
    </source>
</evidence>
<dbReference type="GO" id="GO:0042364">
    <property type="term" value="P:water-soluble vitamin biosynthetic process"/>
    <property type="evidence" value="ECO:0007669"/>
    <property type="project" value="UniProtKB-ARBA"/>
</dbReference>
<dbReference type="OrthoDB" id="3320990at2"/>
<comment type="cofactor">
    <cofactor evidence="1">
        <name>[4Fe-4S] cluster</name>
        <dbReference type="ChEBI" id="CHEBI:49883"/>
    </cofactor>
</comment>
<dbReference type="SFLD" id="SFLDG01081">
    <property type="entry name" value="cleavage_of_the_Ca-Cb_bond_in"/>
    <property type="match status" value="1"/>
</dbReference>
<dbReference type="Pfam" id="PF04055">
    <property type="entry name" value="Radical_SAM"/>
    <property type="match status" value="1"/>
</dbReference>
<dbReference type="GO" id="GO:0003824">
    <property type="term" value="F:catalytic activity"/>
    <property type="evidence" value="ECO:0007669"/>
    <property type="project" value="InterPro"/>
</dbReference>
<keyword evidence="10" id="KW-1185">Reference proteome</keyword>
<feature type="compositionally biased region" description="Polar residues" evidence="7">
    <location>
        <begin position="358"/>
        <end position="371"/>
    </location>
</feature>
<evidence type="ECO:0000313" key="9">
    <source>
        <dbReference type="EMBL" id="QAZ66709.1"/>
    </source>
</evidence>
<dbReference type="PANTHER" id="PTHR43583">
    <property type="entry name" value="2-IMINOACETATE SYNTHASE"/>
    <property type="match status" value="1"/>
</dbReference>
<dbReference type="InterPro" id="IPR034428">
    <property type="entry name" value="ThiH/NoCL/HydG-like"/>
</dbReference>
<dbReference type="AlphaFoldDB" id="A0A4P6HZ97"/>
<dbReference type="CDD" id="cd01335">
    <property type="entry name" value="Radical_SAM"/>
    <property type="match status" value="1"/>
</dbReference>
<dbReference type="RefSeq" id="WP_129350319.1">
    <property type="nucleotide sequence ID" value="NZ_CP026538.1"/>
</dbReference>
<feature type="region of interest" description="Disordered" evidence="7">
    <location>
        <begin position="349"/>
        <end position="371"/>
    </location>
</feature>
<keyword evidence="4" id="KW-0479">Metal-binding</keyword>
<dbReference type="GO" id="GO:0044272">
    <property type="term" value="P:sulfur compound biosynthetic process"/>
    <property type="evidence" value="ECO:0007669"/>
    <property type="project" value="UniProtKB-ARBA"/>
</dbReference>
<sequence>MIDESQRSSDAFIDDDRIHAALANAKTLAAAPDAVAAIIDKALDYKGLNAEEVAVLLEVSDPALLDRMFRAAKQVKEAIYGKRIVLFAPLYISSHCINNCVYCGYKRSNKEQLRKRLTMDEIRREVEILESLGHKRLAVEAGEDPIHCPIEYVTDAIKAIYSIKDGNGSIRRVNINIAATTVEDYKKLKDAEIGTYILFQETYNRERYAALHPTGPKHDYNWHTTAMDRAMQGGIDDVGIGVLYGLYDWKYETVAMFLHAEHLEKTFGVGPHTISVPRMRPAGAVNLDTFPYLVPDEAFKKIIAVIRLAVPYTGMILSTREDPDFRDELINYGVSQISAGSCTGVGGYQKVHEDHEPTNNTNNGQQFEPSDQRSPAEVIRMLCERGFIPSYCTACYRQGRTGDRFMSLAKDGTIQHVCLPNALLTFKEYLIDYADPETRAIGEQRIQEALSTISKDGIRDLTIERLQDIEHGKRDMFF</sequence>
<evidence type="ECO:0000256" key="4">
    <source>
        <dbReference type="ARBA" id="ARBA00022723"/>
    </source>
</evidence>
<dbReference type="Pfam" id="PF06968">
    <property type="entry name" value="BATS"/>
    <property type="match status" value="1"/>
</dbReference>
<evidence type="ECO:0000256" key="2">
    <source>
        <dbReference type="ARBA" id="ARBA00022485"/>
    </source>
</evidence>
<evidence type="ECO:0000256" key="7">
    <source>
        <dbReference type="SAM" id="MobiDB-lite"/>
    </source>
</evidence>
<dbReference type="InterPro" id="IPR007197">
    <property type="entry name" value="rSAM"/>
</dbReference>
<keyword evidence="2" id="KW-0004">4Fe-4S</keyword>
<dbReference type="InterPro" id="IPR024007">
    <property type="entry name" value="FeFe-hyd_mat_HydG"/>
</dbReference>
<dbReference type="NCBIfam" id="TIGR03955">
    <property type="entry name" value="rSAM_HydG"/>
    <property type="match status" value="1"/>
</dbReference>
<dbReference type="SFLD" id="SFLDG01060">
    <property type="entry name" value="BATS_domain_containing"/>
    <property type="match status" value="1"/>
</dbReference>
<evidence type="ECO:0000313" key="10">
    <source>
        <dbReference type="Proteomes" id="UP000293296"/>
    </source>
</evidence>
<name>A0A4P6HZ97_9BACT</name>